<proteinExistence type="predicted"/>
<organism evidence="2 3">
    <name type="scientific">Sedimenticola thiotaurini</name>
    <dbReference type="NCBI Taxonomy" id="1543721"/>
    <lineage>
        <taxon>Bacteria</taxon>
        <taxon>Pseudomonadati</taxon>
        <taxon>Pseudomonadota</taxon>
        <taxon>Gammaproteobacteria</taxon>
        <taxon>Chromatiales</taxon>
        <taxon>Sedimenticolaceae</taxon>
        <taxon>Sedimenticola</taxon>
    </lineage>
</organism>
<evidence type="ECO:0000313" key="2">
    <source>
        <dbReference type="EMBL" id="AKH19892.1"/>
    </source>
</evidence>
<dbReference type="AlphaFoldDB" id="A0A0F7JW88"/>
<protein>
    <submittedName>
        <fullName evidence="2">Uncharacterized protein</fullName>
    </submittedName>
</protein>
<dbReference type="OrthoDB" id="6397491at2"/>
<dbReference type="Proteomes" id="UP000034410">
    <property type="component" value="Chromosome"/>
</dbReference>
<feature type="coiled-coil region" evidence="1">
    <location>
        <begin position="291"/>
        <end position="322"/>
    </location>
</feature>
<gene>
    <name evidence="2" type="ORF">AAY24_05475</name>
</gene>
<accession>A0A0F7JW88</accession>
<reference evidence="2 3" key="1">
    <citation type="journal article" date="2015" name="Genome Announc.">
        <title>Complete Genome Sequence of Sedimenticola thiotaurini Strain SIP-G1, a Polyphosphate- and Polyhydroxyalkanoate-Accumulating Sulfur-Oxidizing Gammaproteobacterium Isolated from Salt Marsh Sediments.</title>
        <authorList>
            <person name="Flood B.E."/>
            <person name="Jones D.S."/>
            <person name="Bailey J.V."/>
        </authorList>
    </citation>
    <scope>NUCLEOTIDE SEQUENCE [LARGE SCALE GENOMIC DNA]</scope>
    <source>
        <strain evidence="2 3">SIP-G1</strain>
    </source>
</reference>
<keyword evidence="3" id="KW-1185">Reference proteome</keyword>
<dbReference type="EMBL" id="CP011412">
    <property type="protein sequence ID" value="AKH19892.1"/>
    <property type="molecule type" value="Genomic_DNA"/>
</dbReference>
<dbReference type="KEGG" id="seds:AAY24_05475"/>
<keyword evidence="1" id="KW-0175">Coiled coil</keyword>
<sequence length="431" mass="47632">MEAKPMNDGELFCHLSSARIAELIRTAEGAVCYAGPGIQQEPAKAIAEVASRIGPELVTVSLDFDERVMRMGYGDIAAVQSLREAGVLINSSPGLRSALIIVDGEGYTFTPTPLYLEAETATDSARNALRLSPEQVAEALARLSPAAKAIAIARTNDPVEKTRIANLPVEVGGIQVDEVQFKQVDENLKQAPPVRFDLARQVRVFEPYLQYVELSLTGAAIQRHRLAIPASIQKLGVSKDLEGRLRTTFDLIEKGGKLSSKPLENALNKIRKNFTPSLGKDHGRVVLKSAKPILIERLEAFRKQLEEHQQQVGAELQKHLDESRQTIVDYYLPRVMEAPPDALLGQSLSGQATENGARQWLNAELDRVFPSAESLIQVMRLEERYKDVTFETLNREDFLQLVKEAFSGVDWDKAYAEFRAAGEDGSDAQKD</sequence>
<name>A0A0F7JW88_9GAMM</name>
<evidence type="ECO:0000256" key="1">
    <source>
        <dbReference type="SAM" id="Coils"/>
    </source>
</evidence>
<evidence type="ECO:0000313" key="3">
    <source>
        <dbReference type="Proteomes" id="UP000034410"/>
    </source>
</evidence>